<sequence length="156" mass="16951">MLPALAMQMTGEVNWTAGDFVFATILLGSVGTVVELAARFARPGAPHIGYIIAGFTAFFTFWLNAAVGIIGEEDSVNIFFFLMVAGAILSAMIVRFRPGAMRWIAMLLAIGQYAVGIAALRMMPGHSVEWGFLTVFVLLWLTAAWCFNRAVINRAS</sequence>
<reference evidence="2 3" key="1">
    <citation type="submission" date="2017-03" db="EMBL/GenBank/DDBJ databases">
        <title>Complete genome sequence of Blastomonas fulva degrading microcsystin LR.</title>
        <authorList>
            <person name="Lee H.-g."/>
            <person name="Jin L."/>
            <person name="oh H.-M."/>
        </authorList>
    </citation>
    <scope>NUCLEOTIDE SEQUENCE [LARGE SCALE GENOMIC DNA]</scope>
    <source>
        <strain evidence="2 3">T2</strain>
    </source>
</reference>
<protein>
    <recommendedName>
        <fullName evidence="4">DUF2157 domain-containing protein</fullName>
    </recommendedName>
</protein>
<keyword evidence="1" id="KW-0812">Transmembrane</keyword>
<proteinExistence type="predicted"/>
<evidence type="ECO:0000313" key="2">
    <source>
        <dbReference type="EMBL" id="ASR50264.1"/>
    </source>
</evidence>
<feature type="transmembrane region" description="Helical" evidence="1">
    <location>
        <begin position="50"/>
        <end position="70"/>
    </location>
</feature>
<dbReference type="Proteomes" id="UP000258016">
    <property type="component" value="Chromosome"/>
</dbReference>
<feature type="transmembrane region" description="Helical" evidence="1">
    <location>
        <begin position="130"/>
        <end position="152"/>
    </location>
</feature>
<organism evidence="2 3">
    <name type="scientific">Blastomonas fulva</name>
    <dbReference type="NCBI Taxonomy" id="1550728"/>
    <lineage>
        <taxon>Bacteria</taxon>
        <taxon>Pseudomonadati</taxon>
        <taxon>Pseudomonadota</taxon>
        <taxon>Alphaproteobacteria</taxon>
        <taxon>Sphingomonadales</taxon>
        <taxon>Sphingomonadaceae</taxon>
        <taxon>Blastomonas</taxon>
    </lineage>
</organism>
<keyword evidence="1" id="KW-0472">Membrane</keyword>
<name>A0ABM6M2Y1_9SPHN</name>
<gene>
    <name evidence="2" type="ORF">B5J99_01235</name>
</gene>
<feature type="transmembrane region" description="Helical" evidence="1">
    <location>
        <begin position="76"/>
        <end position="96"/>
    </location>
</feature>
<feature type="transmembrane region" description="Helical" evidence="1">
    <location>
        <begin position="20"/>
        <end position="38"/>
    </location>
</feature>
<evidence type="ECO:0000313" key="3">
    <source>
        <dbReference type="Proteomes" id="UP000258016"/>
    </source>
</evidence>
<evidence type="ECO:0000256" key="1">
    <source>
        <dbReference type="SAM" id="Phobius"/>
    </source>
</evidence>
<dbReference type="EMBL" id="CP020083">
    <property type="protein sequence ID" value="ASR50264.1"/>
    <property type="molecule type" value="Genomic_DNA"/>
</dbReference>
<keyword evidence="1" id="KW-1133">Transmembrane helix</keyword>
<accession>A0ABM6M2Y1</accession>
<keyword evidence="3" id="KW-1185">Reference proteome</keyword>
<feature type="transmembrane region" description="Helical" evidence="1">
    <location>
        <begin position="103"/>
        <end position="124"/>
    </location>
</feature>
<evidence type="ECO:0008006" key="4">
    <source>
        <dbReference type="Google" id="ProtNLM"/>
    </source>
</evidence>